<organism evidence="8 10">
    <name type="scientific">Chanos chanos</name>
    <name type="common">Milkfish</name>
    <name type="synonym">Mugil chanos</name>
    <dbReference type="NCBI Taxonomy" id="29144"/>
    <lineage>
        <taxon>Eukaryota</taxon>
        <taxon>Metazoa</taxon>
        <taxon>Chordata</taxon>
        <taxon>Craniata</taxon>
        <taxon>Vertebrata</taxon>
        <taxon>Euteleostomi</taxon>
        <taxon>Actinopterygii</taxon>
        <taxon>Neopterygii</taxon>
        <taxon>Teleostei</taxon>
        <taxon>Ostariophysi</taxon>
        <taxon>Gonorynchiformes</taxon>
        <taxon>Chanidae</taxon>
        <taxon>Chanos</taxon>
    </lineage>
</organism>
<evidence type="ECO:0000256" key="4">
    <source>
        <dbReference type="ARBA" id="ARBA00022737"/>
    </source>
</evidence>
<keyword evidence="5" id="KW-1015">Disulfide bond</keyword>
<dbReference type="GeneID" id="115820349"/>
<comment type="subcellular location">
    <subcellularLocation>
        <location evidence="1">Secreted</location>
    </subcellularLocation>
</comment>
<proteinExistence type="predicted"/>
<keyword evidence="2" id="KW-0964">Secreted</keyword>
<reference evidence="9 10" key="1">
    <citation type="submission" date="2025-04" db="UniProtKB">
        <authorList>
            <consortium name="RefSeq"/>
        </authorList>
    </citation>
    <scope>IDENTIFICATION</scope>
</reference>
<dbReference type="RefSeq" id="XP_030639762.1">
    <property type="nucleotide sequence ID" value="XM_030783902.1"/>
</dbReference>
<dbReference type="Gene3D" id="2.20.100.10">
    <property type="entry name" value="Thrombospondin type-1 (TSP1) repeat"/>
    <property type="match status" value="6"/>
</dbReference>
<keyword evidence="8" id="KW-1185">Reference proteome</keyword>
<dbReference type="InterPro" id="IPR054019">
    <property type="entry name" value="CFP_TSR_C"/>
</dbReference>
<dbReference type="Proteomes" id="UP000504632">
    <property type="component" value="Chromosome 9"/>
</dbReference>
<dbReference type="Pfam" id="PF00090">
    <property type="entry name" value="TSP_1"/>
    <property type="match status" value="4"/>
</dbReference>
<dbReference type="InterPro" id="IPR036383">
    <property type="entry name" value="TSP1_rpt_sf"/>
</dbReference>
<feature type="compositionally biased region" description="Polar residues" evidence="6">
    <location>
        <begin position="211"/>
        <end position="221"/>
    </location>
</feature>
<dbReference type="InterPro" id="IPR000884">
    <property type="entry name" value="TSP1_rpt"/>
</dbReference>
<evidence type="ECO:0000256" key="3">
    <source>
        <dbReference type="ARBA" id="ARBA00022729"/>
    </source>
</evidence>
<evidence type="ECO:0000313" key="8">
    <source>
        <dbReference type="Proteomes" id="UP000504632"/>
    </source>
</evidence>
<evidence type="ECO:0000256" key="1">
    <source>
        <dbReference type="ARBA" id="ARBA00004613"/>
    </source>
</evidence>
<protein>
    <submittedName>
        <fullName evidence="9 10">Properdin</fullName>
    </submittedName>
</protein>
<sequence>MMLFLFTIFVMLCLQQSVCEVVECYGQFDPSSGRCGNVLGAVDMDDCCLNVDYGYMDTDGNCKSCRKAKWSEWSPWSSCSASCKEGVRMRRRRCYGIGKCRDPEMLGELQTKACEDKSCCPEDGGWTEWGEWQPCSVTCEKGFKKRQRTCTEPPPKCGGSCFGPNEQIADCEEPSVCPTHGGWSEWGNWEPCTGTCKTEGREPPQQRRSRTCTNPAPSSQPRGRHCEGSATEPRACQHLPFCAVPGNWGPWTHSSPCSVTCGVGLETKTRECNSPPPKHGGQPCQGNGIKKDICNTKEPCPVDGEWSSWEPWGACENKATRSIRCRKREGSQKRERWCERDWSGEYCKGDIVAYRSCFDIQDCKMKHYWTEWSEWGLCHPPCGPGSNRTRKRECKPDVSEYKGESKNFYGTPLLDCPDPVETESLPCTGVPSCEDALR</sequence>
<dbReference type="OrthoDB" id="446173at2759"/>
<feature type="chain" id="PRO_5044642777" evidence="7">
    <location>
        <begin position="20"/>
        <end position="438"/>
    </location>
</feature>
<feature type="region of interest" description="Disordered" evidence="6">
    <location>
        <begin position="199"/>
        <end position="226"/>
    </location>
</feature>
<dbReference type="PANTHER" id="PTHR22906">
    <property type="entry name" value="PROPERDIN"/>
    <property type="match status" value="1"/>
</dbReference>
<evidence type="ECO:0000313" key="10">
    <source>
        <dbReference type="RefSeq" id="XP_030639762.1"/>
    </source>
</evidence>
<dbReference type="InterPro" id="IPR049536">
    <property type="entry name" value="CFP_TSR-0"/>
</dbReference>
<dbReference type="SMART" id="SM00209">
    <property type="entry name" value="TSP1"/>
    <property type="match status" value="6"/>
</dbReference>
<feature type="signal peptide" evidence="7">
    <location>
        <begin position="1"/>
        <end position="19"/>
    </location>
</feature>
<name>A0A6J2W6Z7_CHACN</name>
<gene>
    <name evidence="9 10" type="primary">cfp</name>
</gene>
<evidence type="ECO:0000256" key="6">
    <source>
        <dbReference type="SAM" id="MobiDB-lite"/>
    </source>
</evidence>
<dbReference type="AlphaFoldDB" id="A0A6J2W6Z7"/>
<evidence type="ECO:0000313" key="9">
    <source>
        <dbReference type="RefSeq" id="XP_030639761.1"/>
    </source>
</evidence>
<dbReference type="Pfam" id="PF22195">
    <property type="entry name" value="TSP1_CFP_C"/>
    <property type="match status" value="1"/>
</dbReference>
<keyword evidence="3 7" id="KW-0732">Signal</keyword>
<evidence type="ECO:0000256" key="5">
    <source>
        <dbReference type="ARBA" id="ARBA00023157"/>
    </source>
</evidence>
<keyword evidence="4" id="KW-0677">Repeat</keyword>
<dbReference type="PANTHER" id="PTHR22906:SF43">
    <property type="entry name" value="PROPERDIN"/>
    <property type="match status" value="1"/>
</dbReference>
<dbReference type="PROSITE" id="PS50092">
    <property type="entry name" value="TSP1"/>
    <property type="match status" value="6"/>
</dbReference>
<dbReference type="RefSeq" id="XP_030639761.1">
    <property type="nucleotide sequence ID" value="XM_030783901.1"/>
</dbReference>
<accession>A0A6J2W6Z7</accession>
<evidence type="ECO:0000256" key="7">
    <source>
        <dbReference type="SAM" id="SignalP"/>
    </source>
</evidence>
<dbReference type="FunFam" id="2.20.100.10:FF:000001">
    <property type="entry name" value="semaphorin-5A isoform X1"/>
    <property type="match status" value="3"/>
</dbReference>
<dbReference type="PRINTS" id="PR01705">
    <property type="entry name" value="TSP1REPEAT"/>
</dbReference>
<dbReference type="InterPro" id="IPR052065">
    <property type="entry name" value="Compl_asym_regulator"/>
</dbReference>
<dbReference type="Pfam" id="PF18487">
    <property type="entry name" value="TSR"/>
    <property type="match status" value="1"/>
</dbReference>
<evidence type="ECO:0000256" key="2">
    <source>
        <dbReference type="ARBA" id="ARBA00022525"/>
    </source>
</evidence>
<dbReference type="SUPFAM" id="SSF82895">
    <property type="entry name" value="TSP-1 type 1 repeat"/>
    <property type="match status" value="6"/>
</dbReference>